<keyword evidence="10" id="KW-0732">Signal</keyword>
<accession>B8HNW0</accession>
<dbReference type="CDD" id="cd16913">
    <property type="entry name" value="YkuD_like"/>
    <property type="match status" value="1"/>
</dbReference>
<dbReference type="PANTHER" id="PTHR30582:SF24">
    <property type="entry name" value="L,D-TRANSPEPTIDASE ERFK_SRFK-RELATED"/>
    <property type="match status" value="1"/>
</dbReference>
<organism evidence="12">
    <name type="scientific">Cyanothece sp. (strain PCC 7425 / ATCC 29141)</name>
    <dbReference type="NCBI Taxonomy" id="395961"/>
    <lineage>
        <taxon>Bacteria</taxon>
        <taxon>Bacillati</taxon>
        <taxon>Cyanobacteriota</taxon>
        <taxon>Cyanophyceae</taxon>
        <taxon>Gomontiellales</taxon>
        <taxon>Cyanothecaceae</taxon>
        <taxon>Cyanothece</taxon>
    </lineage>
</organism>
<evidence type="ECO:0000256" key="4">
    <source>
        <dbReference type="ARBA" id="ARBA00022679"/>
    </source>
</evidence>
<evidence type="ECO:0000313" key="12">
    <source>
        <dbReference type="EMBL" id="ACL45547.1"/>
    </source>
</evidence>
<dbReference type="GO" id="GO:0071972">
    <property type="term" value="F:peptidoglycan L,D-transpeptidase activity"/>
    <property type="evidence" value="ECO:0007669"/>
    <property type="project" value="TreeGrafter"/>
</dbReference>
<feature type="signal peptide" evidence="10">
    <location>
        <begin position="1"/>
        <end position="31"/>
    </location>
</feature>
<proteinExistence type="inferred from homology"/>
<evidence type="ECO:0000256" key="6">
    <source>
        <dbReference type="ARBA" id="ARBA00022960"/>
    </source>
</evidence>
<dbReference type="GO" id="GO:0016757">
    <property type="term" value="F:glycosyltransferase activity"/>
    <property type="evidence" value="ECO:0007669"/>
    <property type="project" value="UniProtKB-KW"/>
</dbReference>
<dbReference type="UniPathway" id="UPA00219"/>
<dbReference type="Gene3D" id="2.40.440.10">
    <property type="entry name" value="L,D-transpeptidase catalytic domain-like"/>
    <property type="match status" value="1"/>
</dbReference>
<keyword evidence="7 9" id="KW-0573">Peptidoglycan synthesis</keyword>
<keyword evidence="8 9" id="KW-0961">Cell wall biogenesis/degradation</keyword>
<feature type="active site" description="Proton donor/acceptor" evidence="9">
    <location>
        <position position="162"/>
    </location>
</feature>
<protein>
    <submittedName>
        <fullName evidence="12">ErfK/YbiS/YcfS/YnhG family protein</fullName>
    </submittedName>
</protein>
<dbReference type="InterPro" id="IPR050979">
    <property type="entry name" value="LD-transpeptidase"/>
</dbReference>
<dbReference type="PROSITE" id="PS52029">
    <property type="entry name" value="LD_TPASE"/>
    <property type="match status" value="1"/>
</dbReference>
<dbReference type="GO" id="GO:0005576">
    <property type="term" value="C:extracellular region"/>
    <property type="evidence" value="ECO:0007669"/>
    <property type="project" value="TreeGrafter"/>
</dbReference>
<dbReference type="EMBL" id="CP001344">
    <property type="protein sequence ID" value="ACL45547.1"/>
    <property type="molecule type" value="Genomic_DNA"/>
</dbReference>
<evidence type="ECO:0000256" key="3">
    <source>
        <dbReference type="ARBA" id="ARBA00022676"/>
    </source>
</evidence>
<dbReference type="STRING" id="395961.Cyan7425_3219"/>
<keyword evidence="6 9" id="KW-0133">Cell shape</keyword>
<dbReference type="PANTHER" id="PTHR30582">
    <property type="entry name" value="L,D-TRANSPEPTIDASE"/>
    <property type="match status" value="1"/>
</dbReference>
<evidence type="ECO:0000256" key="7">
    <source>
        <dbReference type="ARBA" id="ARBA00022984"/>
    </source>
</evidence>
<dbReference type="eggNOG" id="COG1376">
    <property type="taxonomic scope" value="Bacteria"/>
</dbReference>
<dbReference type="GO" id="GO:0071555">
    <property type="term" value="P:cell wall organization"/>
    <property type="evidence" value="ECO:0007669"/>
    <property type="project" value="UniProtKB-UniRule"/>
</dbReference>
<keyword evidence="3" id="KW-0328">Glycosyltransferase</keyword>
<dbReference type="SUPFAM" id="SSF141523">
    <property type="entry name" value="L,D-transpeptidase catalytic domain-like"/>
    <property type="match status" value="1"/>
</dbReference>
<reference evidence="12" key="1">
    <citation type="submission" date="2009-01" db="EMBL/GenBank/DDBJ databases">
        <title>Complete sequence of chromosome Cyanothece sp. PCC 7425.</title>
        <authorList>
            <consortium name="US DOE Joint Genome Institute"/>
            <person name="Lucas S."/>
            <person name="Copeland A."/>
            <person name="Lapidus A."/>
            <person name="Glavina del Rio T."/>
            <person name="Dalin E."/>
            <person name="Tice H."/>
            <person name="Bruce D."/>
            <person name="Goodwin L."/>
            <person name="Pitluck S."/>
            <person name="Sims D."/>
            <person name="Meineke L."/>
            <person name="Brettin T."/>
            <person name="Detter J.C."/>
            <person name="Han C."/>
            <person name="Larimer F."/>
            <person name="Land M."/>
            <person name="Hauser L."/>
            <person name="Kyrpides N."/>
            <person name="Ovchinnikova G."/>
            <person name="Liberton M."/>
            <person name="Stoeckel J."/>
            <person name="Banerjee A."/>
            <person name="Singh A."/>
            <person name="Page L."/>
            <person name="Sato H."/>
            <person name="Zhao L."/>
            <person name="Sherman L."/>
            <person name="Pakrasi H."/>
            <person name="Richardson P."/>
        </authorList>
    </citation>
    <scope>NUCLEOTIDE SEQUENCE</scope>
    <source>
        <strain evidence="12">PCC 7425</strain>
    </source>
</reference>
<comment type="similarity">
    <text evidence="2">Belongs to the YkuD family.</text>
</comment>
<evidence type="ECO:0000256" key="9">
    <source>
        <dbReference type="PROSITE-ProRule" id="PRU01373"/>
    </source>
</evidence>
<evidence type="ECO:0000256" key="5">
    <source>
        <dbReference type="ARBA" id="ARBA00022801"/>
    </source>
</evidence>
<feature type="active site" description="Nucleophile" evidence="9">
    <location>
        <position position="178"/>
    </location>
</feature>
<comment type="pathway">
    <text evidence="1 9">Cell wall biogenesis; peptidoglycan biosynthesis.</text>
</comment>
<evidence type="ECO:0000256" key="8">
    <source>
        <dbReference type="ARBA" id="ARBA00023316"/>
    </source>
</evidence>
<dbReference type="AlphaFoldDB" id="B8HNW0"/>
<dbReference type="HOGENOM" id="CLU_042399_4_0_3"/>
<evidence type="ECO:0000259" key="11">
    <source>
        <dbReference type="PROSITE" id="PS52029"/>
    </source>
</evidence>
<evidence type="ECO:0000256" key="1">
    <source>
        <dbReference type="ARBA" id="ARBA00004752"/>
    </source>
</evidence>
<name>B8HNW0_CYAP4</name>
<keyword evidence="5" id="KW-0378">Hydrolase</keyword>
<feature type="chain" id="PRO_5002873584" evidence="10">
    <location>
        <begin position="32"/>
        <end position="204"/>
    </location>
</feature>
<dbReference type="GO" id="GO:0018104">
    <property type="term" value="P:peptidoglycan-protein cross-linking"/>
    <property type="evidence" value="ECO:0007669"/>
    <property type="project" value="TreeGrafter"/>
</dbReference>
<evidence type="ECO:0000256" key="2">
    <source>
        <dbReference type="ARBA" id="ARBA00005992"/>
    </source>
</evidence>
<evidence type="ECO:0000256" key="10">
    <source>
        <dbReference type="SAM" id="SignalP"/>
    </source>
</evidence>
<dbReference type="GO" id="GO:0008360">
    <property type="term" value="P:regulation of cell shape"/>
    <property type="evidence" value="ECO:0007669"/>
    <property type="project" value="UniProtKB-UniRule"/>
</dbReference>
<dbReference type="KEGG" id="cyn:Cyan7425_3219"/>
<feature type="domain" description="L,D-TPase catalytic" evidence="11">
    <location>
        <begin position="76"/>
        <end position="202"/>
    </location>
</feature>
<sequence>MKKQLSPLKFLGILLSMPAALVLVAPPAANSSDAATEGLVSARSAIPSPSHLNRIPPTLELPSLGSADQFLPEQSVKLVLRLQQRRVYLYQDDQVAASYPVAVGKPGWETPTGKFRVMHKVVNPVFENPFNGVVTPPGPGNPLGDRLIVFAKVGNKGYAGFHGTTNEALIGQAVSHGCVRMKNKDIRALFERIHVGTTVIVTHN</sequence>
<dbReference type="InterPro" id="IPR038063">
    <property type="entry name" value="Transpep_catalytic_dom"/>
</dbReference>
<dbReference type="Pfam" id="PF03734">
    <property type="entry name" value="YkuD"/>
    <property type="match status" value="1"/>
</dbReference>
<gene>
    <name evidence="12" type="ordered locus">Cyan7425_3219</name>
</gene>
<keyword evidence="4" id="KW-0808">Transferase</keyword>
<dbReference type="InterPro" id="IPR005490">
    <property type="entry name" value="LD_TPept_cat_dom"/>
</dbReference>